<dbReference type="EMBL" id="JPEN01000019">
    <property type="protein sequence ID" value="KGM38004.1"/>
    <property type="molecule type" value="Genomic_DNA"/>
</dbReference>
<accession>A0A0A0DIP2</accession>
<dbReference type="AlphaFoldDB" id="A0A0A0DIP2"/>
<comment type="caution">
    <text evidence="1">The sequence shown here is derived from an EMBL/GenBank/DDBJ whole genome shotgun (WGS) entry which is preliminary data.</text>
</comment>
<reference evidence="1 2" key="1">
    <citation type="submission" date="2014-06" db="EMBL/GenBank/DDBJ databases">
        <authorList>
            <person name="Teng J.L."/>
            <person name="Huang Y."/>
            <person name="Tse H."/>
            <person name="Lau S.K."/>
            <person name="Woo P.C."/>
        </authorList>
    </citation>
    <scope>NUCLEOTIDE SEQUENCE [LARGE SCALE GENOMIC DNA]</scope>
    <source>
        <strain evidence="1 2">HKU4</strain>
    </source>
</reference>
<dbReference type="PATRIC" id="fig|176090.4.peg.158"/>
<dbReference type="Proteomes" id="UP000030019">
    <property type="component" value="Unassembled WGS sequence"/>
</dbReference>
<sequence>MHGNSLVKTYSLFLICIVILLLIGCSNRNNESSASNSDEMKTNQISDATAFKVVASEELLKSSIKMSYPDGVYFTPTYLTDDSLVIGEAYDMNNQSENYLAALNIKDRSFKKIKYVEKTSEIVTIIVNYADKDYIVFEEFDQVNQKSIYFIFNLHEGDYKIIHSILNINPIHYTQVTRQGNKLYMNMFYKSDIYRTYSFDLLSGNLNVIEKENSSHPIYFNGNVYYILIDNSHQVTKIIRYNEHDELKEAVKELSRKDNFYNGLFSNDKNVIISEYKLGINYLSLGNIETERQFFSSNWIETLNYKGNYITFLGDRIDKDRVRPQYYLFDLEKMINYSYDDGIILLSNTGIFWVDFLKDEKEIEKGQIFTNDNSVMRYLTFAE</sequence>
<organism evidence="1 2">
    <name type="scientific">Streptococcus sinensis</name>
    <dbReference type="NCBI Taxonomy" id="176090"/>
    <lineage>
        <taxon>Bacteria</taxon>
        <taxon>Bacillati</taxon>
        <taxon>Bacillota</taxon>
        <taxon>Bacilli</taxon>
        <taxon>Lactobacillales</taxon>
        <taxon>Streptococcaceae</taxon>
        <taxon>Streptococcus</taxon>
    </lineage>
</organism>
<evidence type="ECO:0000313" key="1">
    <source>
        <dbReference type="EMBL" id="KGM38004.1"/>
    </source>
</evidence>
<gene>
    <name evidence="1" type="ORF">SSIN_0158</name>
</gene>
<dbReference type="STRING" id="176090.SSIN_0158"/>
<evidence type="ECO:0000313" key="2">
    <source>
        <dbReference type="Proteomes" id="UP000030019"/>
    </source>
</evidence>
<proteinExistence type="predicted"/>
<protein>
    <submittedName>
        <fullName evidence="1">Uncharacterized protein</fullName>
    </submittedName>
</protein>
<keyword evidence="2" id="KW-1185">Reference proteome</keyword>
<name>A0A0A0DIP2_9STRE</name>